<organism evidence="1 2">
    <name type="scientific">Candidatus Roizmanbacteria bacterium RIFOXYA1_FULL_41_12</name>
    <dbReference type="NCBI Taxonomy" id="1802082"/>
    <lineage>
        <taxon>Bacteria</taxon>
        <taxon>Candidatus Roizmaniibacteriota</taxon>
    </lineage>
</organism>
<dbReference type="InterPro" id="IPR025506">
    <property type="entry name" value="Abi_alpha"/>
</dbReference>
<dbReference type="EMBL" id="MGBG01000011">
    <property type="protein sequence ID" value="OGK66213.1"/>
    <property type="molecule type" value="Genomic_DNA"/>
</dbReference>
<comment type="caution">
    <text evidence="1">The sequence shown here is derived from an EMBL/GenBank/DDBJ whole genome shotgun (WGS) entry which is preliminary data.</text>
</comment>
<dbReference type="AlphaFoldDB" id="A0A1F7KEE6"/>
<reference evidence="1 2" key="1">
    <citation type="journal article" date="2016" name="Nat. Commun.">
        <title>Thousands of microbial genomes shed light on interconnected biogeochemical processes in an aquifer system.</title>
        <authorList>
            <person name="Anantharaman K."/>
            <person name="Brown C.T."/>
            <person name="Hug L.A."/>
            <person name="Sharon I."/>
            <person name="Castelle C.J."/>
            <person name="Probst A.J."/>
            <person name="Thomas B.C."/>
            <person name="Singh A."/>
            <person name="Wilkins M.J."/>
            <person name="Karaoz U."/>
            <person name="Brodie E.L."/>
            <person name="Williams K.H."/>
            <person name="Hubbard S.S."/>
            <person name="Banfield J.F."/>
        </authorList>
    </citation>
    <scope>NUCLEOTIDE SEQUENCE [LARGE SCALE GENOMIC DNA]</scope>
</reference>
<proteinExistence type="predicted"/>
<dbReference type="Pfam" id="PF14337">
    <property type="entry name" value="Abi_alpha"/>
    <property type="match status" value="1"/>
</dbReference>
<gene>
    <name evidence="1" type="ORF">A2209_00480</name>
</gene>
<protein>
    <recommendedName>
        <fullName evidence="3">DUF4393 domain-containing protein</fullName>
    </recommendedName>
</protein>
<sequence>MKAKGSITKQEAELEISKEEVDSFFKGIIPQFVRDAGGILSDNVRFWRWKNQVKIIKQAEVIVKESGLQKKEVPLKVLVPLIENSSLEEEETMQLKWANLLANAATGKVNVTPNYVAILNELSPLEAQLLDILYDNVIKESDYQKRKTMQFGKDKVCEVLGLSSESFDLIIENLFRLGLCRPPGSTGIMFGDSRVALQTTSVFELTTLGFDFVTACR</sequence>
<evidence type="ECO:0000313" key="2">
    <source>
        <dbReference type="Proteomes" id="UP000178450"/>
    </source>
</evidence>
<name>A0A1F7KEE6_9BACT</name>
<dbReference type="Proteomes" id="UP000178450">
    <property type="component" value="Unassembled WGS sequence"/>
</dbReference>
<accession>A0A1F7KEE6</accession>
<evidence type="ECO:0008006" key="3">
    <source>
        <dbReference type="Google" id="ProtNLM"/>
    </source>
</evidence>
<evidence type="ECO:0000313" key="1">
    <source>
        <dbReference type="EMBL" id="OGK66213.1"/>
    </source>
</evidence>